<gene>
    <name evidence="4" type="ORF">L9F63_025282</name>
</gene>
<name>A0AAD8E605_DIPPU</name>
<sequence length="297" mass="34101">MQPNPEHHLQEQNSSEDSSIQDHDPIENLPVKEHESREDPSVQELVSVEDPPIHVPKKDPPVQEFVPINDPPVQEHVPRVDPPVQEHVPSEDSPVQLVPILLTRPVRPLSNYIGFNLGYNTEYRCEVLLARSSKYIQIKSEVERTLKYISIEKIEKVYNPFLRGCYLLKKAEYESRKVPVRKMKLFHATAQRNVGNTIIKDNLDWRRVNRARFGPGVSFANTAEYANMECSANRGDRSGRTPFRALIRYDVLVGNVTTSCCHPLPPAGYDTTSGRSSVYVKYYDNEFYPKYVVYYTA</sequence>
<evidence type="ECO:0000259" key="3">
    <source>
        <dbReference type="PROSITE" id="PS51059"/>
    </source>
</evidence>
<dbReference type="AlphaFoldDB" id="A0AAD8E605"/>
<dbReference type="EMBL" id="JASPKZ010009304">
    <property type="protein sequence ID" value="KAJ9577857.1"/>
    <property type="molecule type" value="Genomic_DNA"/>
</dbReference>
<dbReference type="GO" id="GO:0005634">
    <property type="term" value="C:nucleus"/>
    <property type="evidence" value="ECO:0007669"/>
    <property type="project" value="TreeGrafter"/>
</dbReference>
<feature type="region of interest" description="Disordered" evidence="2">
    <location>
        <begin position="1"/>
        <end position="59"/>
    </location>
</feature>
<keyword evidence="5" id="KW-1185">Reference proteome</keyword>
<dbReference type="EC" id="2.4.2.-" evidence="1"/>
<dbReference type="GO" id="GO:1990404">
    <property type="term" value="F:NAD+-protein mono-ADP-ribosyltransferase activity"/>
    <property type="evidence" value="ECO:0007669"/>
    <property type="project" value="TreeGrafter"/>
</dbReference>
<dbReference type="PROSITE" id="PS51059">
    <property type="entry name" value="PARP_CATALYTIC"/>
    <property type="match status" value="1"/>
</dbReference>
<protein>
    <recommendedName>
        <fullName evidence="1">Poly [ADP-ribose] polymerase</fullName>
        <shortName evidence="1">PARP</shortName>
        <ecNumber evidence="1">2.4.2.-</ecNumber>
    </recommendedName>
</protein>
<dbReference type="Pfam" id="PF00644">
    <property type="entry name" value="PARP"/>
    <property type="match status" value="1"/>
</dbReference>
<proteinExistence type="predicted"/>
<evidence type="ECO:0000256" key="2">
    <source>
        <dbReference type="SAM" id="MobiDB-lite"/>
    </source>
</evidence>
<dbReference type="Proteomes" id="UP001233999">
    <property type="component" value="Unassembled WGS sequence"/>
</dbReference>
<dbReference type="Gene3D" id="3.90.228.10">
    <property type="match status" value="1"/>
</dbReference>
<dbReference type="PANTHER" id="PTHR45740">
    <property type="entry name" value="POLY [ADP-RIBOSE] POLYMERASE"/>
    <property type="match status" value="1"/>
</dbReference>
<keyword evidence="1" id="KW-0328">Glycosyltransferase</keyword>
<keyword evidence="1" id="KW-0808">Transferase</keyword>
<accession>A0AAD8E605</accession>
<dbReference type="SUPFAM" id="SSF56399">
    <property type="entry name" value="ADP-ribosylation"/>
    <property type="match status" value="1"/>
</dbReference>
<comment type="caution">
    <text evidence="4">The sequence shown here is derived from an EMBL/GenBank/DDBJ whole genome shotgun (WGS) entry which is preliminary data.</text>
</comment>
<reference evidence="4" key="2">
    <citation type="submission" date="2023-05" db="EMBL/GenBank/DDBJ databases">
        <authorList>
            <person name="Fouks B."/>
        </authorList>
    </citation>
    <scope>NUCLEOTIDE SEQUENCE</scope>
    <source>
        <strain evidence="4">Stay&amp;Tobe</strain>
        <tissue evidence="4">Testes</tissue>
    </source>
</reference>
<evidence type="ECO:0000313" key="5">
    <source>
        <dbReference type="Proteomes" id="UP001233999"/>
    </source>
</evidence>
<evidence type="ECO:0000313" key="4">
    <source>
        <dbReference type="EMBL" id="KAJ9577857.1"/>
    </source>
</evidence>
<organism evidence="4 5">
    <name type="scientific">Diploptera punctata</name>
    <name type="common">Pacific beetle cockroach</name>
    <dbReference type="NCBI Taxonomy" id="6984"/>
    <lineage>
        <taxon>Eukaryota</taxon>
        <taxon>Metazoa</taxon>
        <taxon>Ecdysozoa</taxon>
        <taxon>Arthropoda</taxon>
        <taxon>Hexapoda</taxon>
        <taxon>Insecta</taxon>
        <taxon>Pterygota</taxon>
        <taxon>Neoptera</taxon>
        <taxon>Polyneoptera</taxon>
        <taxon>Dictyoptera</taxon>
        <taxon>Blattodea</taxon>
        <taxon>Blaberoidea</taxon>
        <taxon>Blaberidae</taxon>
        <taxon>Diplopterinae</taxon>
        <taxon>Diploptera</taxon>
    </lineage>
</organism>
<dbReference type="PANTHER" id="PTHR45740:SF2">
    <property type="entry name" value="POLY [ADP-RIBOSE] POLYMERASE"/>
    <property type="match status" value="1"/>
</dbReference>
<feature type="compositionally biased region" description="Basic and acidic residues" evidence="2">
    <location>
        <begin position="1"/>
        <end position="10"/>
    </location>
</feature>
<keyword evidence="1" id="KW-0520">NAD</keyword>
<reference evidence="4" key="1">
    <citation type="journal article" date="2023" name="IScience">
        <title>Live-bearing cockroach genome reveals convergent evolutionary mechanisms linked to viviparity in insects and beyond.</title>
        <authorList>
            <person name="Fouks B."/>
            <person name="Harrison M.C."/>
            <person name="Mikhailova A.A."/>
            <person name="Marchal E."/>
            <person name="English S."/>
            <person name="Carruthers M."/>
            <person name="Jennings E.C."/>
            <person name="Chiamaka E.L."/>
            <person name="Frigard R.A."/>
            <person name="Pippel M."/>
            <person name="Attardo G.M."/>
            <person name="Benoit J.B."/>
            <person name="Bornberg-Bauer E."/>
            <person name="Tobe S.S."/>
        </authorList>
    </citation>
    <scope>NUCLEOTIDE SEQUENCE</scope>
    <source>
        <strain evidence="4">Stay&amp;Tobe</strain>
    </source>
</reference>
<dbReference type="GO" id="GO:0003950">
    <property type="term" value="F:NAD+ poly-ADP-ribosyltransferase activity"/>
    <property type="evidence" value="ECO:0007669"/>
    <property type="project" value="UniProtKB-UniRule"/>
</dbReference>
<dbReference type="InterPro" id="IPR012317">
    <property type="entry name" value="Poly(ADP-ribose)pol_cat_dom"/>
</dbReference>
<feature type="domain" description="PARP catalytic" evidence="3">
    <location>
        <begin position="109"/>
        <end position="297"/>
    </location>
</feature>
<evidence type="ECO:0000256" key="1">
    <source>
        <dbReference type="RuleBase" id="RU362114"/>
    </source>
</evidence>
<dbReference type="InterPro" id="IPR051712">
    <property type="entry name" value="ARTD-AVP"/>
</dbReference>
<feature type="compositionally biased region" description="Basic and acidic residues" evidence="2">
    <location>
        <begin position="20"/>
        <end position="40"/>
    </location>
</feature>